<sequence>MKIEQAEYVTSAYLPSQIPEEKFPEISFIGRSNVGKSSLINTLVTRNNLAHISKKPGKTRTINYFLINDDLYFVDLPGYGFAKVSKKMKKDWEELITTYLTDRKSLRVSVLLLDARHGPTTDDINMLDFLLEFKRPVILVATKIDKVKNQQRNKRLKEMRKMLDIGEDDLLIPFSSTTGEGKQEFLEIIEDVL</sequence>
<evidence type="ECO:0000256" key="9">
    <source>
        <dbReference type="ARBA" id="ARBA00023306"/>
    </source>
</evidence>
<dbReference type="RefSeq" id="WP_089023352.1">
    <property type="nucleotide sequence ID" value="NZ_NIQC01000010.1"/>
</dbReference>
<dbReference type="Pfam" id="PF01926">
    <property type="entry name" value="MMR_HSR1"/>
    <property type="match status" value="1"/>
</dbReference>
<evidence type="ECO:0000256" key="1">
    <source>
        <dbReference type="ARBA" id="ARBA00001946"/>
    </source>
</evidence>
<evidence type="ECO:0000259" key="11">
    <source>
        <dbReference type="PROSITE" id="PS51706"/>
    </source>
</evidence>
<proteinExistence type="inferred from homology"/>
<keyword evidence="4" id="KW-0479">Metal-binding</keyword>
<dbReference type="InterPro" id="IPR019987">
    <property type="entry name" value="GTP-bd_ribosome_bio_YsxC"/>
</dbReference>
<evidence type="ECO:0000256" key="5">
    <source>
        <dbReference type="ARBA" id="ARBA00022741"/>
    </source>
</evidence>
<evidence type="ECO:0000313" key="13">
    <source>
        <dbReference type="Proteomes" id="UP000214588"/>
    </source>
</evidence>
<keyword evidence="9 10" id="KW-0131">Cell cycle</keyword>
<evidence type="ECO:0000256" key="4">
    <source>
        <dbReference type="ARBA" id="ARBA00022723"/>
    </source>
</evidence>
<dbReference type="GO" id="GO:0046872">
    <property type="term" value="F:metal ion binding"/>
    <property type="evidence" value="ECO:0007669"/>
    <property type="project" value="UniProtKB-KW"/>
</dbReference>
<evidence type="ECO:0000256" key="2">
    <source>
        <dbReference type="ARBA" id="ARBA00009638"/>
    </source>
</evidence>
<dbReference type="OrthoDB" id="9804921at2"/>
<comment type="function">
    <text evidence="10">Necessary for normal cell division and for the maintenance of normal septation.</text>
</comment>
<dbReference type="GO" id="GO:0005525">
    <property type="term" value="F:GTP binding"/>
    <property type="evidence" value="ECO:0007669"/>
    <property type="project" value="UniProtKB-UniRule"/>
</dbReference>
<organism evidence="12 13">
    <name type="scientific">Natranaerobius trueperi</name>
    <dbReference type="NCBI Taxonomy" id="759412"/>
    <lineage>
        <taxon>Bacteria</taxon>
        <taxon>Bacillati</taxon>
        <taxon>Bacillota</taxon>
        <taxon>Clostridia</taxon>
        <taxon>Natranaerobiales</taxon>
        <taxon>Natranaerobiaceae</taxon>
        <taxon>Natranaerobius</taxon>
    </lineage>
</organism>
<reference evidence="12 13" key="1">
    <citation type="submission" date="2017-06" db="EMBL/GenBank/DDBJ databases">
        <title>Draft Genome Sequence of Natranaerobius trueperi halophilic, alkalithermophilic bacteria from soda lakes.</title>
        <authorList>
            <person name="Zhao B."/>
        </authorList>
    </citation>
    <scope>NUCLEOTIDE SEQUENCE [LARGE SCALE GENOMIC DNA]</scope>
    <source>
        <strain evidence="12 13">DSM 18760</strain>
    </source>
</reference>
<dbReference type="InterPro" id="IPR006073">
    <property type="entry name" value="GTP-bd"/>
</dbReference>
<evidence type="ECO:0000256" key="7">
    <source>
        <dbReference type="ARBA" id="ARBA00023134"/>
    </source>
</evidence>
<dbReference type="HAMAP" id="MF_00321">
    <property type="entry name" value="GTPase_EngB"/>
    <property type="match status" value="1"/>
</dbReference>
<dbReference type="PANTHER" id="PTHR11649:SF13">
    <property type="entry name" value="ENGB-TYPE G DOMAIN-CONTAINING PROTEIN"/>
    <property type="match status" value="1"/>
</dbReference>
<accession>A0A226BY87</accession>
<keyword evidence="8 10" id="KW-0717">Septation</keyword>
<keyword evidence="3 10" id="KW-0132">Cell division</keyword>
<evidence type="ECO:0000256" key="8">
    <source>
        <dbReference type="ARBA" id="ARBA00023210"/>
    </source>
</evidence>
<dbReference type="GO" id="GO:0000917">
    <property type="term" value="P:division septum assembly"/>
    <property type="evidence" value="ECO:0007669"/>
    <property type="project" value="UniProtKB-KW"/>
</dbReference>
<keyword evidence="6" id="KW-0460">Magnesium</keyword>
<dbReference type="InterPro" id="IPR027417">
    <property type="entry name" value="P-loop_NTPase"/>
</dbReference>
<dbReference type="AlphaFoldDB" id="A0A226BY87"/>
<gene>
    <name evidence="10" type="primary">engB</name>
    <name evidence="12" type="ORF">CDO51_05755</name>
</gene>
<dbReference type="FunFam" id="3.40.50.300:FF:000098">
    <property type="entry name" value="Probable GTP-binding protein EngB"/>
    <property type="match status" value="1"/>
</dbReference>
<keyword evidence="5 10" id="KW-0547">Nucleotide-binding</keyword>
<evidence type="ECO:0000256" key="10">
    <source>
        <dbReference type="HAMAP-Rule" id="MF_00321"/>
    </source>
</evidence>
<dbReference type="Gene3D" id="3.40.50.300">
    <property type="entry name" value="P-loop containing nucleotide triphosphate hydrolases"/>
    <property type="match status" value="1"/>
</dbReference>
<name>A0A226BY87_9FIRM</name>
<dbReference type="SUPFAM" id="SSF52540">
    <property type="entry name" value="P-loop containing nucleoside triphosphate hydrolases"/>
    <property type="match status" value="1"/>
</dbReference>
<keyword evidence="13" id="KW-1185">Reference proteome</keyword>
<evidence type="ECO:0000256" key="6">
    <source>
        <dbReference type="ARBA" id="ARBA00022842"/>
    </source>
</evidence>
<evidence type="ECO:0000313" key="12">
    <source>
        <dbReference type="EMBL" id="OWZ83891.1"/>
    </source>
</evidence>
<dbReference type="EMBL" id="NIQC01000010">
    <property type="protein sequence ID" value="OWZ83891.1"/>
    <property type="molecule type" value="Genomic_DNA"/>
</dbReference>
<dbReference type="PANTHER" id="PTHR11649">
    <property type="entry name" value="MSS1/TRME-RELATED GTP-BINDING PROTEIN"/>
    <property type="match status" value="1"/>
</dbReference>
<dbReference type="InterPro" id="IPR030393">
    <property type="entry name" value="G_ENGB_dom"/>
</dbReference>
<feature type="domain" description="EngB-type G" evidence="11">
    <location>
        <begin position="22"/>
        <end position="193"/>
    </location>
</feature>
<evidence type="ECO:0000256" key="3">
    <source>
        <dbReference type="ARBA" id="ARBA00022618"/>
    </source>
</evidence>
<comment type="similarity">
    <text evidence="2 10">Belongs to the TRAFAC class TrmE-Era-EngA-EngB-Septin-like GTPase superfamily. EngB GTPase family.</text>
</comment>
<comment type="caution">
    <text evidence="12">The sequence shown here is derived from an EMBL/GenBank/DDBJ whole genome shotgun (WGS) entry which is preliminary data.</text>
</comment>
<dbReference type="Proteomes" id="UP000214588">
    <property type="component" value="Unassembled WGS sequence"/>
</dbReference>
<keyword evidence="7 10" id="KW-0342">GTP-binding</keyword>
<dbReference type="NCBIfam" id="TIGR03598">
    <property type="entry name" value="GTPase_YsxC"/>
    <property type="match status" value="1"/>
</dbReference>
<comment type="cofactor">
    <cofactor evidence="1">
        <name>Mg(2+)</name>
        <dbReference type="ChEBI" id="CHEBI:18420"/>
    </cofactor>
</comment>
<dbReference type="CDD" id="cd01876">
    <property type="entry name" value="YihA_EngB"/>
    <property type="match status" value="1"/>
</dbReference>
<dbReference type="PROSITE" id="PS51706">
    <property type="entry name" value="G_ENGB"/>
    <property type="match status" value="1"/>
</dbReference>
<protein>
    <recommendedName>
        <fullName evidence="10">Probable GTP-binding protein EngB</fullName>
    </recommendedName>
</protein>